<dbReference type="Gene3D" id="3.40.50.10310">
    <property type="entry name" value="Creatininase"/>
    <property type="match status" value="1"/>
</dbReference>
<keyword evidence="2" id="KW-0479">Metal-binding</keyword>
<dbReference type="AlphaFoldDB" id="A0A927GQW1"/>
<organism evidence="6 7">
    <name type="scientific">Paenibacillus sabuli</name>
    <dbReference type="NCBI Taxonomy" id="2772509"/>
    <lineage>
        <taxon>Bacteria</taxon>
        <taxon>Bacillati</taxon>
        <taxon>Bacillota</taxon>
        <taxon>Bacilli</taxon>
        <taxon>Bacillales</taxon>
        <taxon>Paenibacillaceae</taxon>
        <taxon>Paenibacillus</taxon>
    </lineage>
</organism>
<dbReference type="GO" id="GO:0009231">
    <property type="term" value="P:riboflavin biosynthetic process"/>
    <property type="evidence" value="ECO:0007669"/>
    <property type="project" value="TreeGrafter"/>
</dbReference>
<name>A0A927GQW1_9BACL</name>
<dbReference type="Pfam" id="PF02633">
    <property type="entry name" value="Creatininase"/>
    <property type="match status" value="1"/>
</dbReference>
<comment type="cofactor">
    <cofactor evidence="1">
        <name>Zn(2+)</name>
        <dbReference type="ChEBI" id="CHEBI:29105"/>
    </cofactor>
</comment>
<evidence type="ECO:0000313" key="6">
    <source>
        <dbReference type="EMBL" id="MBD2844949.1"/>
    </source>
</evidence>
<gene>
    <name evidence="6" type="ORF">IDH44_07090</name>
</gene>
<comment type="similarity">
    <text evidence="5">Belongs to the creatininase superfamily.</text>
</comment>
<evidence type="ECO:0000256" key="3">
    <source>
        <dbReference type="ARBA" id="ARBA00022801"/>
    </source>
</evidence>
<dbReference type="GO" id="GO:0016811">
    <property type="term" value="F:hydrolase activity, acting on carbon-nitrogen (but not peptide) bonds, in linear amides"/>
    <property type="evidence" value="ECO:0007669"/>
    <property type="project" value="TreeGrafter"/>
</dbReference>
<dbReference type="InterPro" id="IPR024087">
    <property type="entry name" value="Creatininase-like_sf"/>
</dbReference>
<protein>
    <submittedName>
        <fullName evidence="6">Creatininase family protein</fullName>
    </submittedName>
</protein>
<dbReference type="EMBL" id="JACXIZ010000013">
    <property type="protein sequence ID" value="MBD2844949.1"/>
    <property type="molecule type" value="Genomic_DNA"/>
</dbReference>
<sequence>MGQGYVLTEMTWPEVKEALETVRLAVIPLGAHEQHGPHMTESCDAVLAERMGRLLVAELHPLALLTPTVSMGVSSHHLHFPGTISLEPDTLIAVLRDMLRSLQGHGISKFLVLNAHGGNQATLGVAADKLTRELGVEFYYAKTTAAAKDVMDESIASKPYGHSCEREVSEALYLAPELVREAQLEPGAIQPPGRWSRLRPGNPLQGFYYYEEMTANGCIGDATRASRELGERLVRTALQRLAQAVRDVLDS</sequence>
<accession>A0A927GQW1</accession>
<dbReference type="SUPFAM" id="SSF102215">
    <property type="entry name" value="Creatininase"/>
    <property type="match status" value="1"/>
</dbReference>
<evidence type="ECO:0000256" key="1">
    <source>
        <dbReference type="ARBA" id="ARBA00001947"/>
    </source>
</evidence>
<dbReference type="GO" id="GO:0046872">
    <property type="term" value="F:metal ion binding"/>
    <property type="evidence" value="ECO:0007669"/>
    <property type="project" value="UniProtKB-KW"/>
</dbReference>
<comment type="caution">
    <text evidence="6">The sequence shown here is derived from an EMBL/GenBank/DDBJ whole genome shotgun (WGS) entry which is preliminary data.</text>
</comment>
<reference evidence="6" key="1">
    <citation type="submission" date="2020-09" db="EMBL/GenBank/DDBJ databases">
        <title>A novel bacterium of genus Paenibacillus, isolated from South China Sea.</title>
        <authorList>
            <person name="Huang H."/>
            <person name="Mo K."/>
            <person name="Hu Y."/>
        </authorList>
    </citation>
    <scope>NUCLEOTIDE SEQUENCE</scope>
    <source>
        <strain evidence="6">IB182496</strain>
    </source>
</reference>
<proteinExistence type="inferred from homology"/>
<dbReference type="InterPro" id="IPR003785">
    <property type="entry name" value="Creatininase/forma_Hydrolase"/>
</dbReference>
<evidence type="ECO:0000313" key="7">
    <source>
        <dbReference type="Proteomes" id="UP000621560"/>
    </source>
</evidence>
<keyword evidence="7" id="KW-1185">Reference proteome</keyword>
<evidence type="ECO:0000256" key="5">
    <source>
        <dbReference type="ARBA" id="ARBA00024029"/>
    </source>
</evidence>
<dbReference type="PANTHER" id="PTHR35005:SF1">
    <property type="entry name" value="2-AMINO-5-FORMYLAMINO-6-RIBOSYLAMINOPYRIMIDIN-4(3H)-ONE 5'-MONOPHOSPHATE DEFORMYLASE"/>
    <property type="match status" value="1"/>
</dbReference>
<dbReference type="RefSeq" id="WP_190916350.1">
    <property type="nucleotide sequence ID" value="NZ_JACXIZ010000013.1"/>
</dbReference>
<evidence type="ECO:0000256" key="2">
    <source>
        <dbReference type="ARBA" id="ARBA00022723"/>
    </source>
</evidence>
<keyword evidence="4" id="KW-0862">Zinc</keyword>
<dbReference type="Proteomes" id="UP000621560">
    <property type="component" value="Unassembled WGS sequence"/>
</dbReference>
<dbReference type="PANTHER" id="PTHR35005">
    <property type="entry name" value="3-DEHYDRO-SCYLLO-INOSOSE HYDROLASE"/>
    <property type="match status" value="1"/>
</dbReference>
<keyword evidence="3" id="KW-0378">Hydrolase</keyword>
<evidence type="ECO:0000256" key="4">
    <source>
        <dbReference type="ARBA" id="ARBA00022833"/>
    </source>
</evidence>